<feature type="compositionally biased region" description="Basic and acidic residues" evidence="12">
    <location>
        <begin position="48"/>
        <end position="57"/>
    </location>
</feature>
<dbReference type="FunFam" id="2.60.120.260:FF:000099">
    <property type="entry name" value="Uncharacterized protein, isoform C"/>
    <property type="match status" value="1"/>
</dbReference>
<keyword evidence="11" id="KW-0175">Coiled coil</keyword>
<keyword evidence="2 13" id="KW-0812">Transmembrane</keyword>
<feature type="region of interest" description="Disordered" evidence="12">
    <location>
        <begin position="435"/>
        <end position="461"/>
    </location>
</feature>
<evidence type="ECO:0000313" key="17">
    <source>
        <dbReference type="Proteomes" id="UP001187315"/>
    </source>
</evidence>
<feature type="region of interest" description="Disordered" evidence="12">
    <location>
        <begin position="1097"/>
        <end position="1199"/>
    </location>
</feature>
<evidence type="ECO:0000256" key="8">
    <source>
        <dbReference type="ARBA" id="ARBA00046288"/>
    </source>
</evidence>
<feature type="signal peptide" evidence="14">
    <location>
        <begin position="1"/>
        <end position="24"/>
    </location>
</feature>
<evidence type="ECO:0000256" key="4">
    <source>
        <dbReference type="ARBA" id="ARBA00022824"/>
    </source>
</evidence>
<feature type="chain" id="PRO_5041695679" description="SUN domain-containing protein" evidence="14">
    <location>
        <begin position="25"/>
        <end position="1346"/>
    </location>
</feature>
<feature type="region of interest" description="Disordered" evidence="12">
    <location>
        <begin position="590"/>
        <end position="615"/>
    </location>
</feature>
<feature type="region of interest" description="Disordered" evidence="12">
    <location>
        <begin position="1061"/>
        <end position="1081"/>
    </location>
</feature>
<dbReference type="SUPFAM" id="SSF49785">
    <property type="entry name" value="Galactose-binding domain-like"/>
    <property type="match status" value="1"/>
</dbReference>
<feature type="coiled-coil region" evidence="11">
    <location>
        <begin position="956"/>
        <end position="1026"/>
    </location>
</feature>
<feature type="transmembrane region" description="Helical" evidence="13">
    <location>
        <begin position="1033"/>
        <end position="1053"/>
    </location>
</feature>
<keyword evidence="17" id="KW-1185">Reference proteome</keyword>
<feature type="compositionally biased region" description="Low complexity" evidence="12">
    <location>
        <begin position="149"/>
        <end position="177"/>
    </location>
</feature>
<evidence type="ECO:0000256" key="2">
    <source>
        <dbReference type="ARBA" id="ARBA00022692"/>
    </source>
</evidence>
<name>A0AA88NLT1_TACVA</name>
<feature type="compositionally biased region" description="Low complexity" evidence="12">
    <location>
        <begin position="1064"/>
        <end position="1076"/>
    </location>
</feature>
<keyword evidence="3 14" id="KW-0732">Signal</keyword>
<evidence type="ECO:0000256" key="12">
    <source>
        <dbReference type="SAM" id="MobiDB-lite"/>
    </source>
</evidence>
<feature type="region of interest" description="Disordered" evidence="12">
    <location>
        <begin position="882"/>
        <end position="912"/>
    </location>
</feature>
<evidence type="ECO:0000256" key="13">
    <source>
        <dbReference type="SAM" id="Phobius"/>
    </source>
</evidence>
<feature type="compositionally biased region" description="Basic residues" evidence="12">
    <location>
        <begin position="1125"/>
        <end position="1136"/>
    </location>
</feature>
<gene>
    <name evidence="16" type="ORF">Q7C36_004250</name>
</gene>
<dbReference type="PROSITE" id="PS51469">
    <property type="entry name" value="SUN"/>
    <property type="match status" value="1"/>
</dbReference>
<dbReference type="InterPro" id="IPR008979">
    <property type="entry name" value="Galactose-bd-like_sf"/>
</dbReference>
<evidence type="ECO:0000256" key="1">
    <source>
        <dbReference type="ARBA" id="ARBA00004389"/>
    </source>
</evidence>
<dbReference type="PANTHER" id="PTHR12953:SF0">
    <property type="entry name" value="SUN DOMAIN-CONTAINING OSSIFICATION FACTOR"/>
    <property type="match status" value="1"/>
</dbReference>
<feature type="compositionally biased region" description="Polar residues" evidence="12">
    <location>
        <begin position="892"/>
        <end position="912"/>
    </location>
</feature>
<accession>A0AA88NLT1</accession>
<comment type="similarity">
    <text evidence="9">Belongs to the SLP1 family.</text>
</comment>
<evidence type="ECO:0000256" key="6">
    <source>
        <dbReference type="ARBA" id="ARBA00023136"/>
    </source>
</evidence>
<sequence>MKRLKAALFCLSVVLLCYWNPVHHGLCSEPNQPQAPSDVPDQQDESEENRGKDKDLLQDPPAVHTVEHQTQTDTPNEPQTQETTLQDNIHKEFQVNEAPAETEIPEADPESSVPPEDDAGSQNTPVSTLPAASVTESQTAHVSEDLSFTSTVSPVPSVCSDGDDSCSSSPVSTVSPTAACDAGENPSYDADINSLPLVLDNGSTPETGKSTKAGLSRASQGTNASSMLKEQNVPVSTETDPALPSKDPEDIPTFDEWKKIMMEVENEKSQTAHTSCNGGSNAVKKVQKTTNYASVECGAKILASNPEAKSTSAILMENVDVYMLNPCSNKIWFVIELCQPIQVKQLDIANFELFSSTPKDFLVSISDRYPTNKWAKLGTFHAREERTVQSFPLDEHLYAKYVKVELLSHFGSEHFCPLSLLRVFGTSMMEEYELNSEPSERLNLDEDDDYPPGYGLSDDKSSKNLIGSAKDAILNMVNNIAANVLGGNPEDGAQSGGNYTTLPLNLTETSGTPDQTVSLTSSKIIMDSLETDQHEVTATPTVTGGIDTGLTVPTTSLSETATLSATEPVGTTPIKEEQIVTLLAEDELDESDKSANTISEQAEIEREKPPQHQQYSGVKEVVNFREHTSDSCSWVVSLKEYLLQRCSPLPVHQGKRSKKKSQESHSQSNTLHKMETSVPVIISSSLMQELHASTVETSPPMEASVVVVPAFSESVPENGPVAGSVDLAPSLISALVTLAYPDTFAPRATHVVDFLDPLVVESSYLTLNEKRRDKAAKEKNTPILTCNLELTSSDLTTVSDEVAHVQMSVSTVEKSTTEKNNLSPSMMTSTIEHATLTPLSTSTDQSFVHPTISKSPTLAITLAAVSVTEPLEEVSVLAERKSEELVEEVSPGDNSGNIQTGQYSNGQPSSNDFYAEIPSSTEAPMHGSNQKESVFMRLNNRIKALEVNMSLSGRYLEQLSQRYRKQMEEMQKAFNKTIIKLQNTSRMAEDQDQKQTESIQVLQRQLQNVTQLVLNLSLQVSQLQREVSDRHSYLLLAVILGLLICIVICVNYCRMSVGNLSTEPDPSVPNSPSSCCPDRDSPAYEYVNPKRRASYPFSQSSLHITTTEGPSEAYNVETRRNSTGTKKKKRCKMKSSRKPETITPTLSVPNGGLQCNQHCPHSQDLKLASYIPGPPPFSFRDSPSEGSSEDSSQSDEPSFCGITSCRSLCDPLPAPKSRSKKRNRLKKKSTVLEQLLKPVECNGPPVVSKFTLHGLITGSTELKMNRHVLGVKFRDEVWFEIAEEGGENQSDQSKAQSEEVTMYEVFTQNNPFCLTIIDTSGYGNTRGRDEDKEIAENLYNLNLYRN</sequence>
<dbReference type="InterPro" id="IPR045120">
    <property type="entry name" value="Suco/Slp1-like"/>
</dbReference>
<dbReference type="GO" id="GO:0005789">
    <property type="term" value="C:endoplasmic reticulum membrane"/>
    <property type="evidence" value="ECO:0007669"/>
    <property type="project" value="UniProtKB-SubCell"/>
</dbReference>
<dbReference type="InterPro" id="IPR012919">
    <property type="entry name" value="SUN_dom"/>
</dbReference>
<proteinExistence type="inferred from homology"/>
<evidence type="ECO:0000313" key="16">
    <source>
        <dbReference type="EMBL" id="KAK2860084.1"/>
    </source>
</evidence>
<keyword evidence="6 13" id="KW-0472">Membrane</keyword>
<evidence type="ECO:0000256" key="7">
    <source>
        <dbReference type="ARBA" id="ARBA00023180"/>
    </source>
</evidence>
<feature type="compositionally biased region" description="Polar residues" evidence="12">
    <location>
        <begin position="201"/>
        <end position="210"/>
    </location>
</feature>
<comment type="subcellular location">
    <subcellularLocation>
        <location evidence="8">Endomembrane system</location>
        <topology evidence="8">Single-pass type I membrane protein</topology>
    </subcellularLocation>
    <subcellularLocation>
        <location evidence="1">Endoplasmic reticulum membrane</location>
        <topology evidence="1">Single-pass membrane protein</topology>
    </subcellularLocation>
</comment>
<comment type="subunit">
    <text evidence="10">Interacts with EMP65.</text>
</comment>
<feature type="region of interest" description="Disordered" evidence="12">
    <location>
        <begin position="651"/>
        <end position="673"/>
    </location>
</feature>
<protein>
    <recommendedName>
        <fullName evidence="15">SUN domain-containing protein</fullName>
    </recommendedName>
</protein>
<feature type="compositionally biased region" description="Acidic residues" evidence="12">
    <location>
        <begin position="103"/>
        <end position="119"/>
    </location>
</feature>
<feature type="compositionally biased region" description="Polar residues" evidence="12">
    <location>
        <begin position="1097"/>
        <end position="1109"/>
    </location>
</feature>
<feature type="domain" description="SUN" evidence="15">
    <location>
        <begin position="266"/>
        <end position="428"/>
    </location>
</feature>
<evidence type="ECO:0000256" key="10">
    <source>
        <dbReference type="ARBA" id="ARBA00064635"/>
    </source>
</evidence>
<feature type="compositionally biased region" description="Low complexity" evidence="12">
    <location>
        <begin position="1184"/>
        <end position="1198"/>
    </location>
</feature>
<dbReference type="GO" id="GO:0034975">
    <property type="term" value="P:protein folding in endoplasmic reticulum"/>
    <property type="evidence" value="ECO:0007669"/>
    <property type="project" value="TreeGrafter"/>
</dbReference>
<organism evidence="16 17">
    <name type="scientific">Tachysurus vachellii</name>
    <name type="common">Darkbarbel catfish</name>
    <name type="synonym">Pelteobagrus vachellii</name>
    <dbReference type="NCBI Taxonomy" id="175792"/>
    <lineage>
        <taxon>Eukaryota</taxon>
        <taxon>Metazoa</taxon>
        <taxon>Chordata</taxon>
        <taxon>Craniata</taxon>
        <taxon>Vertebrata</taxon>
        <taxon>Euteleostomi</taxon>
        <taxon>Actinopterygii</taxon>
        <taxon>Neopterygii</taxon>
        <taxon>Teleostei</taxon>
        <taxon>Ostariophysi</taxon>
        <taxon>Siluriformes</taxon>
        <taxon>Bagridae</taxon>
        <taxon>Tachysurus</taxon>
    </lineage>
</organism>
<evidence type="ECO:0000256" key="3">
    <source>
        <dbReference type="ARBA" id="ARBA00022729"/>
    </source>
</evidence>
<keyword evidence="5 13" id="KW-1133">Transmembrane helix</keyword>
<keyword evidence="7" id="KW-0325">Glycoprotein</keyword>
<dbReference type="Gene3D" id="2.60.120.260">
    <property type="entry name" value="Galactose-binding domain-like"/>
    <property type="match status" value="1"/>
</dbReference>
<evidence type="ECO:0000256" key="9">
    <source>
        <dbReference type="ARBA" id="ARBA00061226"/>
    </source>
</evidence>
<feature type="compositionally biased region" description="Polar residues" evidence="12">
    <location>
        <begin position="68"/>
        <end position="82"/>
    </location>
</feature>
<dbReference type="EMBL" id="JAVHJS010000004">
    <property type="protein sequence ID" value="KAK2860084.1"/>
    <property type="molecule type" value="Genomic_DNA"/>
</dbReference>
<feature type="compositionally biased region" description="Polar residues" evidence="12">
    <location>
        <begin position="217"/>
        <end position="239"/>
    </location>
</feature>
<keyword evidence="4" id="KW-0256">Endoplasmic reticulum</keyword>
<comment type="caution">
    <text evidence="16">The sequence shown here is derived from an EMBL/GenBank/DDBJ whole genome shotgun (WGS) entry which is preliminary data.</text>
</comment>
<feature type="region of interest" description="Disordered" evidence="12">
    <location>
        <begin position="98"/>
        <end position="178"/>
    </location>
</feature>
<dbReference type="PANTHER" id="PTHR12953">
    <property type="entry name" value="MEMBRANE PROTEIN CH1 RELATED"/>
    <property type="match status" value="1"/>
</dbReference>
<evidence type="ECO:0000256" key="14">
    <source>
        <dbReference type="SAM" id="SignalP"/>
    </source>
</evidence>
<evidence type="ECO:0000256" key="5">
    <source>
        <dbReference type="ARBA" id="ARBA00022989"/>
    </source>
</evidence>
<evidence type="ECO:0000259" key="15">
    <source>
        <dbReference type="PROSITE" id="PS51469"/>
    </source>
</evidence>
<feature type="compositionally biased region" description="Polar residues" evidence="12">
    <location>
        <begin position="1142"/>
        <end position="1160"/>
    </location>
</feature>
<feature type="region of interest" description="Disordered" evidence="12">
    <location>
        <begin position="191"/>
        <end position="251"/>
    </location>
</feature>
<dbReference type="Proteomes" id="UP001187315">
    <property type="component" value="Unassembled WGS sequence"/>
</dbReference>
<evidence type="ECO:0000256" key="11">
    <source>
        <dbReference type="SAM" id="Coils"/>
    </source>
</evidence>
<dbReference type="Pfam" id="PF07738">
    <property type="entry name" value="Sad1_UNC"/>
    <property type="match status" value="1"/>
</dbReference>
<dbReference type="GO" id="GO:0046850">
    <property type="term" value="P:regulation of bone remodeling"/>
    <property type="evidence" value="ECO:0007669"/>
    <property type="project" value="TreeGrafter"/>
</dbReference>
<feature type="region of interest" description="Disordered" evidence="12">
    <location>
        <begin position="30"/>
        <end position="82"/>
    </location>
</feature>
<reference evidence="16" key="1">
    <citation type="submission" date="2023-08" db="EMBL/GenBank/DDBJ databases">
        <title>Pelteobagrus vachellii genome.</title>
        <authorList>
            <person name="Liu H."/>
        </authorList>
    </citation>
    <scope>NUCLEOTIDE SEQUENCE</scope>
    <source>
        <strain evidence="16">PRFRI_2022a</strain>
        <tissue evidence="16">Muscle</tissue>
    </source>
</reference>